<reference evidence="4 5" key="1">
    <citation type="submission" date="2017-11" db="EMBL/GenBank/DDBJ databases">
        <title>De-novo sequencing of pomegranate (Punica granatum L.) genome.</title>
        <authorList>
            <person name="Akparov Z."/>
            <person name="Amiraslanov A."/>
            <person name="Hajiyeva S."/>
            <person name="Abbasov M."/>
            <person name="Kaur K."/>
            <person name="Hamwieh A."/>
            <person name="Solovyev V."/>
            <person name="Salamov A."/>
            <person name="Braich B."/>
            <person name="Kosarev P."/>
            <person name="Mahmoud A."/>
            <person name="Hajiyev E."/>
            <person name="Babayeva S."/>
            <person name="Izzatullayeva V."/>
            <person name="Mammadov A."/>
            <person name="Mammadov A."/>
            <person name="Sharifova S."/>
            <person name="Ojaghi J."/>
            <person name="Eynullazada K."/>
            <person name="Bayramov B."/>
            <person name="Abdulazimova A."/>
            <person name="Shahmuradov I."/>
        </authorList>
    </citation>
    <scope>NUCLEOTIDE SEQUENCE [LARGE SCALE GENOMIC DNA]</scope>
    <source>
        <strain evidence="5">cv. AG2017</strain>
        <tissue evidence="4">Leaf</tissue>
    </source>
</reference>
<sequence>MECFPVINMENLNGEKRAITMEKIKDACENWGFFEIVNHGISHELMDAVESLTKGHYRKCMEQRFRELVASKGLEAVQNEVTDMDWESTFFVRHLPESNISEIPDLEDEY</sequence>
<keyword evidence="1" id="KW-0479">Metal-binding</keyword>
<evidence type="ECO:0000256" key="2">
    <source>
        <dbReference type="ARBA" id="ARBA00023004"/>
    </source>
</evidence>
<dbReference type="STRING" id="22663.A0A2I0K104"/>
<protein>
    <recommendedName>
        <fullName evidence="3">Non-haem dioxygenase N-terminal domain-containing protein</fullName>
    </recommendedName>
</protein>
<dbReference type="EMBL" id="PGOL01000983">
    <property type="protein sequence ID" value="PKI62245.1"/>
    <property type="molecule type" value="Genomic_DNA"/>
</dbReference>
<feature type="domain" description="Non-haem dioxygenase N-terminal" evidence="3">
    <location>
        <begin position="5"/>
        <end position="98"/>
    </location>
</feature>
<keyword evidence="5" id="KW-1185">Reference proteome</keyword>
<dbReference type="Pfam" id="PF14226">
    <property type="entry name" value="DIOX_N"/>
    <property type="match status" value="1"/>
</dbReference>
<gene>
    <name evidence="4" type="ORF">CRG98_017379</name>
</gene>
<evidence type="ECO:0000313" key="5">
    <source>
        <dbReference type="Proteomes" id="UP000233551"/>
    </source>
</evidence>
<name>A0A2I0K104_PUNGR</name>
<feature type="non-terminal residue" evidence="4">
    <location>
        <position position="110"/>
    </location>
</feature>
<organism evidence="4 5">
    <name type="scientific">Punica granatum</name>
    <name type="common">Pomegranate</name>
    <dbReference type="NCBI Taxonomy" id="22663"/>
    <lineage>
        <taxon>Eukaryota</taxon>
        <taxon>Viridiplantae</taxon>
        <taxon>Streptophyta</taxon>
        <taxon>Embryophyta</taxon>
        <taxon>Tracheophyta</taxon>
        <taxon>Spermatophyta</taxon>
        <taxon>Magnoliopsida</taxon>
        <taxon>eudicotyledons</taxon>
        <taxon>Gunneridae</taxon>
        <taxon>Pentapetalae</taxon>
        <taxon>rosids</taxon>
        <taxon>malvids</taxon>
        <taxon>Myrtales</taxon>
        <taxon>Lythraceae</taxon>
        <taxon>Punica</taxon>
    </lineage>
</organism>
<dbReference type="PANTHER" id="PTHR47991">
    <property type="entry name" value="OXOGLUTARATE/IRON-DEPENDENT DIOXYGENASE"/>
    <property type="match status" value="1"/>
</dbReference>
<comment type="caution">
    <text evidence="4">The sequence shown here is derived from an EMBL/GenBank/DDBJ whole genome shotgun (WGS) entry which is preliminary data.</text>
</comment>
<evidence type="ECO:0000256" key="1">
    <source>
        <dbReference type="ARBA" id="ARBA00022723"/>
    </source>
</evidence>
<dbReference type="Gene3D" id="2.60.120.330">
    <property type="entry name" value="B-lactam Antibiotic, Isopenicillin N Synthase, Chain"/>
    <property type="match status" value="1"/>
</dbReference>
<accession>A0A2I0K104</accession>
<dbReference type="InterPro" id="IPR026992">
    <property type="entry name" value="DIOX_N"/>
</dbReference>
<dbReference type="InterPro" id="IPR050295">
    <property type="entry name" value="Plant_2OG-oxidoreductases"/>
</dbReference>
<evidence type="ECO:0000259" key="3">
    <source>
        <dbReference type="Pfam" id="PF14226"/>
    </source>
</evidence>
<keyword evidence="2" id="KW-0408">Iron</keyword>
<dbReference type="Proteomes" id="UP000233551">
    <property type="component" value="Unassembled WGS sequence"/>
</dbReference>
<dbReference type="SUPFAM" id="SSF51197">
    <property type="entry name" value="Clavaminate synthase-like"/>
    <property type="match status" value="1"/>
</dbReference>
<dbReference type="GO" id="GO:0046872">
    <property type="term" value="F:metal ion binding"/>
    <property type="evidence" value="ECO:0007669"/>
    <property type="project" value="UniProtKB-KW"/>
</dbReference>
<dbReference type="AlphaFoldDB" id="A0A2I0K104"/>
<dbReference type="InterPro" id="IPR027443">
    <property type="entry name" value="IPNS-like_sf"/>
</dbReference>
<proteinExistence type="predicted"/>
<evidence type="ECO:0000313" key="4">
    <source>
        <dbReference type="EMBL" id="PKI62245.1"/>
    </source>
</evidence>